<feature type="signal peptide" evidence="1">
    <location>
        <begin position="1"/>
        <end position="17"/>
    </location>
</feature>
<evidence type="ECO:0000313" key="2">
    <source>
        <dbReference type="EMBL" id="MED6232369.1"/>
    </source>
</evidence>
<evidence type="ECO:0008006" key="4">
    <source>
        <dbReference type="Google" id="ProtNLM"/>
    </source>
</evidence>
<dbReference type="EMBL" id="JAHUTI010000725">
    <property type="protein sequence ID" value="MED6232369.1"/>
    <property type="molecule type" value="Genomic_DNA"/>
</dbReference>
<evidence type="ECO:0000313" key="3">
    <source>
        <dbReference type="Proteomes" id="UP001345963"/>
    </source>
</evidence>
<feature type="chain" id="PRO_5046080418" description="Secreted protein" evidence="1">
    <location>
        <begin position="18"/>
        <end position="172"/>
    </location>
</feature>
<keyword evidence="1" id="KW-0732">Signal</keyword>
<organism evidence="2 3">
    <name type="scientific">Ataeniobius toweri</name>
    <dbReference type="NCBI Taxonomy" id="208326"/>
    <lineage>
        <taxon>Eukaryota</taxon>
        <taxon>Metazoa</taxon>
        <taxon>Chordata</taxon>
        <taxon>Craniata</taxon>
        <taxon>Vertebrata</taxon>
        <taxon>Euteleostomi</taxon>
        <taxon>Actinopterygii</taxon>
        <taxon>Neopterygii</taxon>
        <taxon>Teleostei</taxon>
        <taxon>Neoteleostei</taxon>
        <taxon>Acanthomorphata</taxon>
        <taxon>Ovalentaria</taxon>
        <taxon>Atherinomorphae</taxon>
        <taxon>Cyprinodontiformes</taxon>
        <taxon>Goodeidae</taxon>
        <taxon>Ataeniobius</taxon>
    </lineage>
</organism>
<name>A0ABU7A2T9_9TELE</name>
<reference evidence="2 3" key="1">
    <citation type="submission" date="2021-07" db="EMBL/GenBank/DDBJ databases">
        <authorList>
            <person name="Palmer J.M."/>
        </authorList>
    </citation>
    <scope>NUCLEOTIDE SEQUENCE [LARGE SCALE GENOMIC DNA]</scope>
    <source>
        <strain evidence="2 3">AT_MEX2019</strain>
        <tissue evidence="2">Muscle</tissue>
    </source>
</reference>
<proteinExistence type="predicted"/>
<sequence>MAPALVELLVTFTGVFSFAAPSHNLLVSSPPLSLTSTHYSDHGFSSDPFGEASRLRLSSPPAEQLLRHLAPRSVRDVGEVPRMFAAAGSHTCSLVPVTAAAQLPPWSLITRSLKKKETGNVKPACLAITAMLNTSLQQTPLQLEAADLFWEAAACERVHVCVYACKCKSVTC</sequence>
<protein>
    <recommendedName>
        <fullName evidence="4">Secreted protein</fullName>
    </recommendedName>
</protein>
<accession>A0ABU7A2T9</accession>
<dbReference type="Proteomes" id="UP001345963">
    <property type="component" value="Unassembled WGS sequence"/>
</dbReference>
<evidence type="ECO:0000256" key="1">
    <source>
        <dbReference type="SAM" id="SignalP"/>
    </source>
</evidence>
<comment type="caution">
    <text evidence="2">The sequence shown here is derived from an EMBL/GenBank/DDBJ whole genome shotgun (WGS) entry which is preliminary data.</text>
</comment>
<keyword evidence="3" id="KW-1185">Reference proteome</keyword>
<gene>
    <name evidence="2" type="ORF">ATANTOWER_028663</name>
</gene>